<feature type="compositionally biased region" description="Basic residues" evidence="4">
    <location>
        <begin position="35"/>
        <end position="54"/>
    </location>
</feature>
<organism evidence="5 6">
    <name type="scientific">Ceratopteris richardii</name>
    <name type="common">Triangle waterfern</name>
    <dbReference type="NCBI Taxonomy" id="49495"/>
    <lineage>
        <taxon>Eukaryota</taxon>
        <taxon>Viridiplantae</taxon>
        <taxon>Streptophyta</taxon>
        <taxon>Embryophyta</taxon>
        <taxon>Tracheophyta</taxon>
        <taxon>Polypodiopsida</taxon>
        <taxon>Polypodiidae</taxon>
        <taxon>Polypodiales</taxon>
        <taxon>Pteridineae</taxon>
        <taxon>Pteridaceae</taxon>
        <taxon>Parkerioideae</taxon>
        <taxon>Ceratopteris</taxon>
    </lineage>
</organism>
<accession>A0A8T2R8J9</accession>
<evidence type="ECO:0000256" key="3">
    <source>
        <dbReference type="ARBA" id="ARBA00023163"/>
    </source>
</evidence>
<sequence length="493" mass="53299">MMAHLIANNPGQQDAGEILLAGFTDMALRMETQRRLTKPGSKPRRSKKGPKKQPQRGLGVAQLEKIRLEEQRRASEHAQQILALRQLQSASPLLIPASGSMQGAASVIPPLDRERFIQTSSFGIHADPSSKTSSAFHFACADSNGGQAIPNMLSPACRNASSATFLELFPTESSTGASSVNLSGSFLPENPWLHQREASDEGRLHFLHANSLQNSLNPPCGRSNGHAGYSLLHMRHNPSLTADATNTTGSLSQAPFLIASPPISGALDRVMELSSFQTATPSLAAGASSTSVGSDWIFSPKRQVWSAAVLRQGPQREQQQQQELQQQEEEPQRKHLSSHSELTSWATPSLSVSCKSYIDGLGKSCRVGNECELTLRPPGVAATETCEKWTERSRSGLELPSHGLQGSLRNFLSISLCSNWRDGTVDVRSATPTLVSADSTHATTSTTDECTSSMGTSMAGLQNILALRYCQSNKSPVTQFPLYDKELDLTLRL</sequence>
<proteinExistence type="predicted"/>
<dbReference type="AlphaFoldDB" id="A0A8T2R8J9"/>
<protein>
    <submittedName>
        <fullName evidence="5">Uncharacterized protein</fullName>
    </submittedName>
</protein>
<keyword evidence="3" id="KW-0804">Transcription</keyword>
<keyword evidence="1" id="KW-0678">Repressor</keyword>
<feature type="region of interest" description="Disordered" evidence="4">
    <location>
        <begin position="311"/>
        <end position="342"/>
    </location>
</feature>
<dbReference type="Proteomes" id="UP000825935">
    <property type="component" value="Chromosome 29"/>
</dbReference>
<keyword evidence="2" id="KW-0805">Transcription regulation</keyword>
<dbReference type="EMBL" id="CM035434">
    <property type="protein sequence ID" value="KAH7291895.1"/>
    <property type="molecule type" value="Genomic_DNA"/>
</dbReference>
<dbReference type="PANTHER" id="PTHR33388:SF2">
    <property type="entry name" value="PROTEIN SPOROCYTELESS"/>
    <property type="match status" value="1"/>
</dbReference>
<evidence type="ECO:0000256" key="2">
    <source>
        <dbReference type="ARBA" id="ARBA00023015"/>
    </source>
</evidence>
<evidence type="ECO:0000313" key="5">
    <source>
        <dbReference type="EMBL" id="KAH7291895.1"/>
    </source>
</evidence>
<dbReference type="PANTHER" id="PTHR33388">
    <property type="entry name" value="OS01G0212500 PROTEIN"/>
    <property type="match status" value="1"/>
</dbReference>
<dbReference type="GO" id="GO:0003700">
    <property type="term" value="F:DNA-binding transcription factor activity"/>
    <property type="evidence" value="ECO:0007669"/>
    <property type="project" value="InterPro"/>
</dbReference>
<name>A0A8T2R8J9_CERRI</name>
<gene>
    <name evidence="5" type="ORF">KP509_29G040900</name>
</gene>
<comment type="caution">
    <text evidence="5">The sequence shown here is derived from an EMBL/GenBank/DDBJ whole genome shotgun (WGS) entry which is preliminary data.</text>
</comment>
<keyword evidence="6" id="KW-1185">Reference proteome</keyword>
<feature type="region of interest" description="Disordered" evidence="4">
    <location>
        <begin position="33"/>
        <end position="59"/>
    </location>
</feature>
<feature type="compositionally biased region" description="Low complexity" evidence="4">
    <location>
        <begin position="311"/>
        <end position="325"/>
    </location>
</feature>
<evidence type="ECO:0000256" key="1">
    <source>
        <dbReference type="ARBA" id="ARBA00022491"/>
    </source>
</evidence>
<evidence type="ECO:0000313" key="6">
    <source>
        <dbReference type="Proteomes" id="UP000825935"/>
    </source>
</evidence>
<reference evidence="5" key="1">
    <citation type="submission" date="2021-08" db="EMBL/GenBank/DDBJ databases">
        <title>WGS assembly of Ceratopteris richardii.</title>
        <authorList>
            <person name="Marchant D.B."/>
            <person name="Chen G."/>
            <person name="Jenkins J."/>
            <person name="Shu S."/>
            <person name="Leebens-Mack J."/>
            <person name="Grimwood J."/>
            <person name="Schmutz J."/>
            <person name="Soltis P."/>
            <person name="Soltis D."/>
            <person name="Chen Z.-H."/>
        </authorList>
    </citation>
    <scope>NUCLEOTIDE SEQUENCE</scope>
    <source>
        <strain evidence="5">Whitten #5841</strain>
        <tissue evidence="5">Leaf</tissue>
    </source>
</reference>
<evidence type="ECO:0000256" key="4">
    <source>
        <dbReference type="SAM" id="MobiDB-lite"/>
    </source>
</evidence>
<dbReference type="InterPro" id="IPR040356">
    <property type="entry name" value="SPEAR"/>
</dbReference>
<dbReference type="OrthoDB" id="10467888at2759"/>